<reference evidence="1 2" key="1">
    <citation type="submission" date="2016-10" db="EMBL/GenBank/DDBJ databases">
        <authorList>
            <person name="de Groot N.N."/>
        </authorList>
    </citation>
    <scope>NUCLEOTIDE SEQUENCE [LARGE SCALE GENOMIC DNA]</scope>
    <source>
        <strain evidence="1 2">AR40</strain>
    </source>
</reference>
<accession>A0A1H9WRV0</accession>
<evidence type="ECO:0000313" key="1">
    <source>
        <dbReference type="EMBL" id="SES36666.1"/>
    </source>
</evidence>
<sequence length="35" mass="4083">MKEELHQGDILRIEHIKKTVLVVSEASRDIDCRGY</sequence>
<name>A0A1H9WRV0_BUTFI</name>
<protein>
    <submittedName>
        <fullName evidence="1">Uncharacterized protein</fullName>
    </submittedName>
</protein>
<organism evidence="1 2">
    <name type="scientific">Butyrivibrio fibrisolvens</name>
    <dbReference type="NCBI Taxonomy" id="831"/>
    <lineage>
        <taxon>Bacteria</taxon>
        <taxon>Bacillati</taxon>
        <taxon>Bacillota</taxon>
        <taxon>Clostridia</taxon>
        <taxon>Lachnospirales</taxon>
        <taxon>Lachnospiraceae</taxon>
        <taxon>Butyrivibrio</taxon>
    </lineage>
</organism>
<dbReference type="EMBL" id="FOGJ01000033">
    <property type="protein sequence ID" value="SES36666.1"/>
    <property type="molecule type" value="Genomic_DNA"/>
</dbReference>
<gene>
    <name evidence="1" type="ORF">SAMN04487884_13346</name>
</gene>
<dbReference type="Proteomes" id="UP000182584">
    <property type="component" value="Unassembled WGS sequence"/>
</dbReference>
<dbReference type="AlphaFoldDB" id="A0A1H9WRV0"/>
<evidence type="ECO:0000313" key="2">
    <source>
        <dbReference type="Proteomes" id="UP000182584"/>
    </source>
</evidence>
<proteinExistence type="predicted"/>